<dbReference type="OrthoDB" id="10055367at2759"/>
<sequence>MFDDEDGSRSEAPVAAPSQYGVLGPLSRPKRQFFYDVNYVDYTEGSGEGSGFMPMIEAKIHILRAWDNRFSNKRSRAFERFQEEIVQAMRPVLRRVHRDSFMEVESIRRTLSGQCMAAMVVWMPDHEDRRGELERNLRNALESGRLGQLSVNTDYFEVTRFDGEERQYSTSRPLVELAFPRGTVGLSSCACPCLPTPVRQFRALHTSLKPHSRILYLV</sequence>
<dbReference type="AlphaFoldDB" id="A0A5B7FG69"/>
<organism evidence="1 2">
    <name type="scientific">Portunus trituberculatus</name>
    <name type="common">Swimming crab</name>
    <name type="synonym">Neptunus trituberculatus</name>
    <dbReference type="NCBI Taxonomy" id="210409"/>
    <lineage>
        <taxon>Eukaryota</taxon>
        <taxon>Metazoa</taxon>
        <taxon>Ecdysozoa</taxon>
        <taxon>Arthropoda</taxon>
        <taxon>Crustacea</taxon>
        <taxon>Multicrustacea</taxon>
        <taxon>Malacostraca</taxon>
        <taxon>Eumalacostraca</taxon>
        <taxon>Eucarida</taxon>
        <taxon>Decapoda</taxon>
        <taxon>Pleocyemata</taxon>
        <taxon>Brachyura</taxon>
        <taxon>Eubrachyura</taxon>
        <taxon>Portunoidea</taxon>
        <taxon>Portunidae</taxon>
        <taxon>Portuninae</taxon>
        <taxon>Portunus</taxon>
    </lineage>
</organism>
<dbReference type="EMBL" id="VSRR010006322">
    <property type="protein sequence ID" value="MPC44517.1"/>
    <property type="molecule type" value="Genomic_DNA"/>
</dbReference>
<keyword evidence="2" id="KW-1185">Reference proteome</keyword>
<evidence type="ECO:0000313" key="2">
    <source>
        <dbReference type="Proteomes" id="UP000324222"/>
    </source>
</evidence>
<gene>
    <name evidence="1" type="ORF">E2C01_038190</name>
</gene>
<dbReference type="Proteomes" id="UP000324222">
    <property type="component" value="Unassembled WGS sequence"/>
</dbReference>
<comment type="caution">
    <text evidence="1">The sequence shown here is derived from an EMBL/GenBank/DDBJ whole genome shotgun (WGS) entry which is preliminary data.</text>
</comment>
<reference evidence="1 2" key="1">
    <citation type="submission" date="2019-05" db="EMBL/GenBank/DDBJ databases">
        <title>Another draft genome of Portunus trituberculatus and its Hox gene families provides insights of decapod evolution.</title>
        <authorList>
            <person name="Jeong J.-H."/>
            <person name="Song I."/>
            <person name="Kim S."/>
            <person name="Choi T."/>
            <person name="Kim D."/>
            <person name="Ryu S."/>
            <person name="Kim W."/>
        </authorList>
    </citation>
    <scope>NUCLEOTIDE SEQUENCE [LARGE SCALE GENOMIC DNA]</scope>
    <source>
        <tissue evidence="1">Muscle</tissue>
    </source>
</reference>
<evidence type="ECO:0000313" key="1">
    <source>
        <dbReference type="EMBL" id="MPC44517.1"/>
    </source>
</evidence>
<name>A0A5B7FG69_PORTR</name>
<accession>A0A5B7FG69</accession>
<protein>
    <submittedName>
        <fullName evidence="1">Uncharacterized protein</fullName>
    </submittedName>
</protein>
<proteinExistence type="predicted"/>